<dbReference type="STRING" id="444157.Tneu_0286"/>
<dbReference type="InterPro" id="IPR012652">
    <property type="entry name" value="ThiW"/>
</dbReference>
<name>B1YBA7_PYRNV</name>
<gene>
    <name evidence="2" type="ordered locus">Tneu_0286</name>
</gene>
<keyword evidence="1" id="KW-1133">Transmembrane helix</keyword>
<evidence type="ECO:0000313" key="2">
    <source>
        <dbReference type="EMBL" id="ACB39238.1"/>
    </source>
</evidence>
<dbReference type="HOGENOM" id="CLU_100509_0_1_2"/>
<keyword evidence="1" id="KW-0812">Transmembrane</keyword>
<dbReference type="eggNOG" id="arCOG04317">
    <property type="taxonomic scope" value="Archaea"/>
</dbReference>
<feature type="transmembrane region" description="Helical" evidence="1">
    <location>
        <begin position="69"/>
        <end position="88"/>
    </location>
</feature>
<dbReference type="Proteomes" id="UP000001694">
    <property type="component" value="Chromosome"/>
</dbReference>
<dbReference type="KEGG" id="tne:Tneu_0286"/>
<feature type="transmembrane region" description="Helical" evidence="1">
    <location>
        <begin position="124"/>
        <end position="153"/>
    </location>
</feature>
<keyword evidence="1" id="KW-0472">Membrane</keyword>
<dbReference type="NCBIfam" id="TIGR02359">
    <property type="entry name" value="thiW"/>
    <property type="match status" value="1"/>
</dbReference>
<dbReference type="PIRSF" id="PIRSF024534">
    <property type="entry name" value="ThiW"/>
    <property type="match status" value="1"/>
</dbReference>
<organism evidence="2 3">
    <name type="scientific">Pyrobaculum neutrophilum (strain DSM 2338 / JCM 9278 / NBRC 100436 / V24Sta)</name>
    <name type="common">Thermoproteus neutrophilus</name>
    <dbReference type="NCBI Taxonomy" id="444157"/>
    <lineage>
        <taxon>Archaea</taxon>
        <taxon>Thermoproteota</taxon>
        <taxon>Thermoprotei</taxon>
        <taxon>Thermoproteales</taxon>
        <taxon>Thermoproteaceae</taxon>
        <taxon>Pyrobaculum</taxon>
    </lineage>
</organism>
<sequence length="159" mass="15883">MGVRLAYVVVFTGLGLALAPLNIPIGPTKAFPGQHFVNGLAGLVLGPWAVAVAALISAIRLMLGLGTVFAFPGSIPGALVVGLASVVFGRRPWVVLLEPLGTLGVGLPLSIYVVAPALGLGGRFAAALIPVALGWALSTGIGTAGAYAAALALRRLGKI</sequence>
<feature type="transmembrane region" description="Helical" evidence="1">
    <location>
        <begin position="6"/>
        <end position="25"/>
    </location>
</feature>
<accession>B1YBA7</accession>
<evidence type="ECO:0000256" key="1">
    <source>
        <dbReference type="SAM" id="Phobius"/>
    </source>
</evidence>
<dbReference type="EMBL" id="CP001014">
    <property type="protein sequence ID" value="ACB39238.1"/>
    <property type="molecule type" value="Genomic_DNA"/>
</dbReference>
<dbReference type="AlphaFoldDB" id="B1YBA7"/>
<proteinExistence type="predicted"/>
<keyword evidence="3" id="KW-1185">Reference proteome</keyword>
<reference evidence="2" key="1">
    <citation type="submission" date="2008-03" db="EMBL/GenBank/DDBJ databases">
        <title>Complete sequence of Thermoproteus neutrophilus V24Sta.</title>
        <authorList>
            <consortium name="US DOE Joint Genome Institute"/>
            <person name="Copeland A."/>
            <person name="Lucas S."/>
            <person name="Lapidus A."/>
            <person name="Glavina del Rio T."/>
            <person name="Dalin E."/>
            <person name="Tice H."/>
            <person name="Bruce D."/>
            <person name="Goodwin L."/>
            <person name="Pitluck S."/>
            <person name="Sims D."/>
            <person name="Brettin T."/>
            <person name="Detter J.C."/>
            <person name="Han C."/>
            <person name="Kuske C.R."/>
            <person name="Schmutz J."/>
            <person name="Larimer F."/>
            <person name="Land M."/>
            <person name="Hauser L."/>
            <person name="Kyrpides N."/>
            <person name="Mikhailova N."/>
            <person name="Biddle J.F."/>
            <person name="Zhang Z."/>
            <person name="Fitz-Gibbon S.T."/>
            <person name="Lowe T.M."/>
            <person name="Saltikov C."/>
            <person name="House C.H."/>
            <person name="Richardson P."/>
        </authorList>
    </citation>
    <scope>NUCLEOTIDE SEQUENCE [LARGE SCALE GENOMIC DNA]</scope>
    <source>
        <strain evidence="2">V24Sta</strain>
    </source>
</reference>
<evidence type="ECO:0000313" key="3">
    <source>
        <dbReference type="Proteomes" id="UP000001694"/>
    </source>
</evidence>
<feature type="transmembrane region" description="Helical" evidence="1">
    <location>
        <begin position="37"/>
        <end position="63"/>
    </location>
</feature>
<protein>
    <submittedName>
        <fullName evidence="2">ThiW protein</fullName>
    </submittedName>
</protein>
<feature type="transmembrane region" description="Helical" evidence="1">
    <location>
        <begin position="100"/>
        <end position="118"/>
    </location>
</feature>
<dbReference type="Pfam" id="PF09512">
    <property type="entry name" value="ThiW"/>
    <property type="match status" value="1"/>
</dbReference>